<dbReference type="InterPro" id="IPR044662">
    <property type="entry name" value="HS1/DABB1-like"/>
</dbReference>
<reference evidence="3" key="1">
    <citation type="journal article" date="2014" name="Int. J. Syst. Evol. Microbiol.">
        <title>Complete genome sequence of Corynebacterium casei LMG S-19264T (=DSM 44701T), isolated from a smear-ripened cheese.</title>
        <authorList>
            <consortium name="US DOE Joint Genome Institute (JGI-PGF)"/>
            <person name="Walter F."/>
            <person name="Albersmeier A."/>
            <person name="Kalinowski J."/>
            <person name="Ruckert C."/>
        </authorList>
    </citation>
    <scope>NUCLEOTIDE SEQUENCE</scope>
    <source>
        <strain evidence="3">CGMCC 1.12187</strain>
    </source>
</reference>
<evidence type="ECO:0000313" key="4">
    <source>
        <dbReference type="Proteomes" id="UP000638848"/>
    </source>
</evidence>
<evidence type="ECO:0000259" key="2">
    <source>
        <dbReference type="PROSITE" id="PS51502"/>
    </source>
</evidence>
<dbReference type="AlphaFoldDB" id="A0A917LYB1"/>
<feature type="domain" description="Stress-response A/B barrel" evidence="2">
    <location>
        <begin position="2"/>
        <end position="94"/>
    </location>
</feature>
<dbReference type="PANTHER" id="PTHR33178">
    <property type="match status" value="1"/>
</dbReference>
<dbReference type="Proteomes" id="UP000638848">
    <property type="component" value="Unassembled WGS sequence"/>
</dbReference>
<proteinExistence type="predicted"/>
<sequence length="96" mass="10813">MIRHVVLFDFKPSFTDEIRAAWTEGLDRLEGNVPGLVRLSHGPDVLGLERSFDHAIVADFETVEDIAVYDTHPLHEAIKPYSLPNAERVVSVDFVL</sequence>
<protein>
    <recommendedName>
        <fullName evidence="2">Stress-response A/B barrel domain-containing protein</fullName>
    </recommendedName>
</protein>
<dbReference type="InterPro" id="IPR011008">
    <property type="entry name" value="Dimeric_a/b-barrel"/>
</dbReference>
<dbReference type="PANTHER" id="PTHR33178:SF10">
    <property type="entry name" value="STRESS-RESPONSE A_B BARREL DOMAIN-CONTAINING PROTEIN"/>
    <property type="match status" value="1"/>
</dbReference>
<dbReference type="Gene3D" id="3.30.70.100">
    <property type="match status" value="1"/>
</dbReference>
<dbReference type="InterPro" id="IPR013097">
    <property type="entry name" value="Dabb"/>
</dbReference>
<dbReference type="EMBL" id="BMEQ01000021">
    <property type="protein sequence ID" value="GGG65262.1"/>
    <property type="molecule type" value="Genomic_DNA"/>
</dbReference>
<dbReference type="Pfam" id="PF07876">
    <property type="entry name" value="Dabb"/>
    <property type="match status" value="1"/>
</dbReference>
<keyword evidence="4" id="KW-1185">Reference proteome</keyword>
<dbReference type="SMART" id="SM00886">
    <property type="entry name" value="Dabb"/>
    <property type="match status" value="1"/>
</dbReference>
<gene>
    <name evidence="3" type="ORF">GCM10011374_31320</name>
</gene>
<name>A0A917LYB1_9MICC</name>
<accession>A0A917LYB1</accession>
<evidence type="ECO:0000256" key="1">
    <source>
        <dbReference type="ARBA" id="ARBA00011738"/>
    </source>
</evidence>
<dbReference type="SUPFAM" id="SSF54909">
    <property type="entry name" value="Dimeric alpha+beta barrel"/>
    <property type="match status" value="1"/>
</dbReference>
<comment type="caution">
    <text evidence="3">The sequence shown here is derived from an EMBL/GenBank/DDBJ whole genome shotgun (WGS) entry which is preliminary data.</text>
</comment>
<reference evidence="3" key="2">
    <citation type="submission" date="2020-09" db="EMBL/GenBank/DDBJ databases">
        <authorList>
            <person name="Sun Q."/>
            <person name="Zhou Y."/>
        </authorList>
    </citation>
    <scope>NUCLEOTIDE SEQUENCE</scope>
    <source>
        <strain evidence="3">CGMCC 1.12187</strain>
    </source>
</reference>
<organism evidence="3 4">
    <name type="scientific">Kocuria dechangensis</name>
    <dbReference type="NCBI Taxonomy" id="1176249"/>
    <lineage>
        <taxon>Bacteria</taxon>
        <taxon>Bacillati</taxon>
        <taxon>Actinomycetota</taxon>
        <taxon>Actinomycetes</taxon>
        <taxon>Micrococcales</taxon>
        <taxon>Micrococcaceae</taxon>
        <taxon>Kocuria</taxon>
    </lineage>
</organism>
<comment type="subunit">
    <text evidence="1">Homodimer.</text>
</comment>
<evidence type="ECO:0000313" key="3">
    <source>
        <dbReference type="EMBL" id="GGG65262.1"/>
    </source>
</evidence>
<dbReference type="PROSITE" id="PS51502">
    <property type="entry name" value="S_R_A_B_BARREL"/>
    <property type="match status" value="1"/>
</dbReference>
<dbReference type="RefSeq" id="WP_188538899.1">
    <property type="nucleotide sequence ID" value="NZ_BMEQ01000021.1"/>
</dbReference>